<dbReference type="EMBL" id="UFXS01000001">
    <property type="protein sequence ID" value="STD58596.1"/>
    <property type="molecule type" value="Genomic_DNA"/>
</dbReference>
<dbReference type="AlphaFoldDB" id="A0A376GJ87"/>
<dbReference type="RefSeq" id="WP_038330338.1">
    <property type="nucleotide sequence ID" value="NZ_CP040908.1"/>
</dbReference>
<evidence type="ECO:0000313" key="1">
    <source>
        <dbReference type="EMBL" id="QLL57920.1"/>
    </source>
</evidence>
<accession>A0A376GJ87</accession>
<reference evidence="2 3" key="1">
    <citation type="submission" date="2018-06" db="EMBL/GenBank/DDBJ databases">
        <authorList>
            <consortium name="Pathogen Informatics"/>
            <person name="Doyle S."/>
        </authorList>
    </citation>
    <scope>NUCLEOTIDE SEQUENCE [LARGE SCALE GENOMIC DNA]</scope>
    <source>
        <strain evidence="2 3">NCTC13456</strain>
    </source>
</reference>
<name>A0A376GJ87_9FLAO</name>
<evidence type="ECO:0000313" key="2">
    <source>
        <dbReference type="EMBL" id="STD58596.1"/>
    </source>
</evidence>
<reference evidence="1 4" key="2">
    <citation type="submission" date="2019-06" db="EMBL/GenBank/DDBJ databases">
        <title>Emergence of pandrug resistant Empedobacter falsenii in China.</title>
        <authorList>
            <person name="Dong N."/>
            <person name="Chen S."/>
            <person name="Zhang R."/>
        </authorList>
    </citation>
    <scope>NUCLEOTIDE SEQUENCE [LARGE SCALE GENOMIC DNA]</scope>
    <source>
        <strain evidence="1 4">1681-1</strain>
    </source>
</reference>
<organism evidence="2 3">
    <name type="scientific">Empedobacter falsenii</name>
    <dbReference type="NCBI Taxonomy" id="343874"/>
    <lineage>
        <taxon>Bacteria</taxon>
        <taxon>Pseudomonadati</taxon>
        <taxon>Bacteroidota</taxon>
        <taxon>Flavobacteriia</taxon>
        <taxon>Flavobacteriales</taxon>
        <taxon>Weeksellaceae</taxon>
        <taxon>Empedobacter</taxon>
    </lineage>
</organism>
<dbReference type="EMBL" id="CP040908">
    <property type="protein sequence ID" value="QLL57920.1"/>
    <property type="molecule type" value="Genomic_DNA"/>
</dbReference>
<protein>
    <submittedName>
        <fullName evidence="2">Uncharacterized protein</fullName>
    </submittedName>
</protein>
<dbReference type="Proteomes" id="UP000510643">
    <property type="component" value="Chromosome"/>
</dbReference>
<evidence type="ECO:0000313" key="4">
    <source>
        <dbReference type="Proteomes" id="UP000510643"/>
    </source>
</evidence>
<dbReference type="GeneID" id="78401280"/>
<evidence type="ECO:0000313" key="3">
    <source>
        <dbReference type="Proteomes" id="UP000254737"/>
    </source>
</evidence>
<gene>
    <name evidence="1" type="ORF">FH779_07435</name>
    <name evidence="2" type="ORF">NCTC13456_02220</name>
</gene>
<proteinExistence type="predicted"/>
<dbReference type="KEGG" id="efal:FH779_07435"/>
<keyword evidence="4" id="KW-1185">Reference proteome</keyword>
<sequence length="84" mass="9712">MKPEHLNSDSIQSLLNELYNRAFEKGYEKGKKEFSENCETDPREGVIISEGGDIEKTAEIQMSNQEKLEVVEYIKNKLFDILND</sequence>
<dbReference type="STRING" id="343874.GCA_000805695_00032"/>
<dbReference type="Proteomes" id="UP000254737">
    <property type="component" value="Unassembled WGS sequence"/>
</dbReference>